<dbReference type="Pfam" id="PF00497">
    <property type="entry name" value="SBP_bac_3"/>
    <property type="match status" value="1"/>
</dbReference>
<dbReference type="PANTHER" id="PTHR35936:SF19">
    <property type="entry name" value="AMINO-ACID-BINDING PROTEIN YXEM-RELATED"/>
    <property type="match status" value="1"/>
</dbReference>
<dbReference type="InterPro" id="IPR001638">
    <property type="entry name" value="Solute-binding_3/MltF_N"/>
</dbReference>
<evidence type="ECO:0000256" key="2">
    <source>
        <dbReference type="SAM" id="SignalP"/>
    </source>
</evidence>
<protein>
    <submittedName>
        <fullName evidence="4">Secreted protein</fullName>
    </submittedName>
</protein>
<dbReference type="EMBL" id="CU459003">
    <property type="protein sequence ID" value="CAM77508.1"/>
    <property type="molecule type" value="Genomic_DNA"/>
</dbReference>
<evidence type="ECO:0000313" key="4">
    <source>
        <dbReference type="EMBL" id="CAM77508.1"/>
    </source>
</evidence>
<dbReference type="AlphaFoldDB" id="A4U3Q1"/>
<keyword evidence="1 2" id="KW-0732">Signal</keyword>
<feature type="signal peptide" evidence="2">
    <location>
        <begin position="1"/>
        <end position="21"/>
    </location>
</feature>
<dbReference type="PANTHER" id="PTHR35936">
    <property type="entry name" value="MEMBRANE-BOUND LYTIC MUREIN TRANSGLYCOSYLASE F"/>
    <property type="match status" value="1"/>
</dbReference>
<dbReference type="RefSeq" id="WP_106003584.1">
    <property type="nucleotide sequence ID" value="NZ_CP027527.1"/>
</dbReference>
<dbReference type="SUPFAM" id="SSF53850">
    <property type="entry name" value="Periplasmic binding protein-like II"/>
    <property type="match status" value="1"/>
</dbReference>
<sequence length="258" mass="28132">MIRFFVVACISLVLHATAARAETNPALIAECFDAEPRYYMEGIKVKGLGIELLQYISSKASRKITYRDEITPLTRAENNLLAGDIDIILGIGKTPARAQNYVIGESLFEQSTMAVVRKNDTTTFKTLKDFVDLGDRGVVLGVRSASVTTALKSVPGLVVDDAANNIEQALEKLVAERGRVAIYNNVNTPFIMKKPQFAGQLKVADLDFSLASSLVVTPQYIMFSKKVSPETVAEINGIIAKGKENGDIGKILAKYDIK</sequence>
<reference evidence="4" key="1">
    <citation type="journal article" date="2007" name="J. Bacteriol.">
        <title>Comparative genome analysis of four magnetotactic bacteria reveals a complex set of group-specific genes implicated in magnetosome biomineralization and function.</title>
        <authorList>
            <person name="Richter M."/>
            <person name="Kube M."/>
            <person name="Bazylinski D.A."/>
            <person name="Lombardot T."/>
            <person name="Gloeckner F.O."/>
            <person name="Reinhardt R."/>
            <person name="Schueler D."/>
        </authorList>
    </citation>
    <scope>NUCLEOTIDE SEQUENCE</scope>
    <source>
        <strain evidence="4">MSR-1</strain>
    </source>
</reference>
<organism evidence="4">
    <name type="scientific">Magnetospirillum gryphiswaldense</name>
    <dbReference type="NCBI Taxonomy" id="55518"/>
    <lineage>
        <taxon>Bacteria</taxon>
        <taxon>Pseudomonadati</taxon>
        <taxon>Pseudomonadota</taxon>
        <taxon>Alphaproteobacteria</taxon>
        <taxon>Rhodospirillales</taxon>
        <taxon>Rhodospirillaceae</taxon>
        <taxon>Magnetospirillum</taxon>
    </lineage>
</organism>
<dbReference type="Gene3D" id="3.40.190.10">
    <property type="entry name" value="Periplasmic binding protein-like II"/>
    <property type="match status" value="2"/>
</dbReference>
<dbReference type="SMART" id="SM00062">
    <property type="entry name" value="PBPb"/>
    <property type="match status" value="1"/>
</dbReference>
<name>A4U3Q1_9PROT</name>
<accession>A4U3Q1</accession>
<gene>
    <name evidence="4" type="ORF">MGR_1003</name>
</gene>
<evidence type="ECO:0000256" key="1">
    <source>
        <dbReference type="ARBA" id="ARBA00022729"/>
    </source>
</evidence>
<feature type="chain" id="PRO_5002673268" evidence="2">
    <location>
        <begin position="22"/>
        <end position="258"/>
    </location>
</feature>
<proteinExistence type="predicted"/>
<evidence type="ECO:0000259" key="3">
    <source>
        <dbReference type="SMART" id="SM00062"/>
    </source>
</evidence>
<feature type="domain" description="Solute-binding protein family 3/N-terminal" evidence="3">
    <location>
        <begin position="26"/>
        <end position="258"/>
    </location>
</feature>